<dbReference type="Pfam" id="PF01411">
    <property type="entry name" value="tRNA-synt_2c"/>
    <property type="match status" value="1"/>
</dbReference>
<dbReference type="InterPro" id="IPR023033">
    <property type="entry name" value="Ala_tRNA_ligase_euk/bac"/>
</dbReference>
<dbReference type="SMART" id="SM00863">
    <property type="entry name" value="tRNA_SAD"/>
    <property type="match status" value="1"/>
</dbReference>
<dbReference type="Pfam" id="PF02272">
    <property type="entry name" value="DHHA1"/>
    <property type="match status" value="1"/>
</dbReference>
<dbReference type="PATRIC" id="fig|1123384.7.peg.613"/>
<dbReference type="SUPFAM" id="SSF50447">
    <property type="entry name" value="Translation proteins"/>
    <property type="match status" value="1"/>
</dbReference>
<dbReference type="SUPFAM" id="SSF55186">
    <property type="entry name" value="ThrRS/AlaRS common domain"/>
    <property type="match status" value="1"/>
</dbReference>
<keyword evidence="2 11" id="KW-0820">tRNA-binding</keyword>
<sequence length="868" mass="98594">MNSDEIRSSFLSFFETKGHKVLPSASLIPDDPQLLFTVAGMVPFKPIFWGKVEPIYRRIATCQKCLRTNDIENVGRTPRHHTFFEMLGNFSFGDYFKKEAILWAWEYVTQVLKLEEEKLWVTVYKDDDEAYGIWRDLVGVPEKKIIRMGKDTNFWGPAGPTGPCGPCSEIHYDLGIVEDCPEGVECTPANSDKRFLEIWNLVFTEFYQDEKGQLHPLPRKNIDTGAGLERIAAVVQGVSSNFETDLFKPIIRREEELFGVKYGESEEKNVSLRVIADHARAVTFLIADGVFPSNEERGYVLRRILRRAVRHGVLLGASKPFLYEICDMVIERMGKVYPEIEKKRNLIRDVTRAEEERFFKTILQGLEMLNEILEQSKEIIDGESLFRLYDTYGFPPDIVVDVAKERGLKVDLEGFERLMEQQRERSRISRSDVEYARAVRDYEELAKTQKISFVGYETLTHESTVLMLRKDTSVDSVSAGEKVEVVVKETPFYAERGGQVSDVGWMKWEDGEAFVEYVFIPIEGVITHIVRVEKGTLKLGQNVRLIVDEERRKSTARNHTATHLLHAALKRLLGDHVRQFGSLVAPERLRFDFTHYEALSKDQLMKIEDLVNQVIFEALPVIVEEKSYKEAVEEGAIALFGEKYGNVVRVVKVPNFSEELCGGTHVSNTGNIGLFKIIFETAVSSGVRRIEAVTGFNALKYVRKIESTLQTAAELLGSSTDEIADRVKNLIERNQQLEKEIEQLKMKTLTMYIKQLPFERLGNVNFKMLKLENVDSSTLRNLSDVAIAGQERSIVALFAVQEEKVNLIVRVTKDITDKITANELARIGANLLGGGGGGRSDFAQAGGKDPKKIDEVVSQMKQLIMQKI</sequence>
<dbReference type="InterPro" id="IPR009000">
    <property type="entry name" value="Transl_B-barrel_sf"/>
</dbReference>
<dbReference type="InterPro" id="IPR018165">
    <property type="entry name" value="Ala-tRNA-synth_IIc_core"/>
</dbReference>
<dbReference type="FunFam" id="3.30.930.10:FF:000004">
    <property type="entry name" value="Alanine--tRNA ligase"/>
    <property type="match status" value="1"/>
</dbReference>
<dbReference type="GO" id="GO:0005524">
    <property type="term" value="F:ATP binding"/>
    <property type="evidence" value="ECO:0007669"/>
    <property type="project" value="UniProtKB-UniRule"/>
</dbReference>
<keyword evidence="6 11" id="KW-0862">Zinc</keyword>
<keyword evidence="12" id="KW-0175">Coiled coil</keyword>
<feature type="binding site" evidence="11">
    <location>
        <position position="559"/>
    </location>
    <ligand>
        <name>Zn(2+)</name>
        <dbReference type="ChEBI" id="CHEBI:29105"/>
    </ligand>
</feature>
<dbReference type="InterPro" id="IPR018163">
    <property type="entry name" value="Thr/Ala-tRNA-synth_IIc_edit"/>
</dbReference>
<comment type="subcellular location">
    <subcellularLocation>
        <location evidence="11">Cytoplasm</location>
    </subcellularLocation>
</comment>
<evidence type="ECO:0000256" key="7">
    <source>
        <dbReference type="ARBA" id="ARBA00022840"/>
    </source>
</evidence>
<dbReference type="AlphaFoldDB" id="A0A0X1KQ35"/>
<dbReference type="InterPro" id="IPR018162">
    <property type="entry name" value="Ala-tRNA-ligase_IIc_anticod-bd"/>
</dbReference>
<dbReference type="OrthoDB" id="9803884at2"/>
<reference evidence="14 15" key="1">
    <citation type="submission" date="2014-01" db="EMBL/GenBank/DDBJ databases">
        <title>Genome sequencing of Thermotog hypogea.</title>
        <authorList>
            <person name="Zhang X."/>
            <person name="Alvare G."/>
            <person name="Fristensky B."/>
            <person name="Chen L."/>
            <person name="Suen T."/>
            <person name="Chen Q."/>
            <person name="Ma K."/>
        </authorList>
    </citation>
    <scope>NUCLEOTIDE SEQUENCE [LARGE SCALE GENOMIC DNA]</scope>
    <source>
        <strain evidence="14 15">DSM 11164</strain>
    </source>
</reference>
<dbReference type="PANTHER" id="PTHR11777:SF9">
    <property type="entry name" value="ALANINE--TRNA LIGASE, CYTOPLASMIC"/>
    <property type="match status" value="1"/>
</dbReference>
<dbReference type="GO" id="GO:0004813">
    <property type="term" value="F:alanine-tRNA ligase activity"/>
    <property type="evidence" value="ECO:0007669"/>
    <property type="project" value="UniProtKB-UniRule"/>
</dbReference>
<comment type="catalytic activity">
    <reaction evidence="11">
        <text>tRNA(Ala) + L-alanine + ATP = L-alanyl-tRNA(Ala) + AMP + diphosphate</text>
        <dbReference type="Rhea" id="RHEA:12540"/>
        <dbReference type="Rhea" id="RHEA-COMP:9657"/>
        <dbReference type="Rhea" id="RHEA-COMP:9923"/>
        <dbReference type="ChEBI" id="CHEBI:30616"/>
        <dbReference type="ChEBI" id="CHEBI:33019"/>
        <dbReference type="ChEBI" id="CHEBI:57972"/>
        <dbReference type="ChEBI" id="CHEBI:78442"/>
        <dbReference type="ChEBI" id="CHEBI:78497"/>
        <dbReference type="ChEBI" id="CHEBI:456215"/>
        <dbReference type="EC" id="6.1.1.7"/>
    </reaction>
</comment>
<dbReference type="Gene3D" id="3.30.930.10">
    <property type="entry name" value="Bira Bifunctional Protein, Domain 2"/>
    <property type="match status" value="1"/>
</dbReference>
<dbReference type="InterPro" id="IPR050058">
    <property type="entry name" value="Ala-tRNA_ligase"/>
</dbReference>
<comment type="cofactor">
    <cofactor evidence="11">
        <name>Zn(2+)</name>
        <dbReference type="ChEBI" id="CHEBI:29105"/>
    </cofactor>
    <text evidence="11">Binds 1 zinc ion per subunit.</text>
</comment>
<proteinExistence type="inferred from homology"/>
<dbReference type="FunFam" id="3.10.310.40:FF:000001">
    <property type="entry name" value="Alanine--tRNA ligase"/>
    <property type="match status" value="1"/>
</dbReference>
<dbReference type="EC" id="6.1.1.7" evidence="11"/>
<dbReference type="HAMAP" id="MF_00036_B">
    <property type="entry name" value="Ala_tRNA_synth_B"/>
    <property type="match status" value="1"/>
</dbReference>
<evidence type="ECO:0000256" key="6">
    <source>
        <dbReference type="ARBA" id="ARBA00022833"/>
    </source>
</evidence>
<keyword evidence="15" id="KW-1185">Reference proteome</keyword>
<dbReference type="CDD" id="cd00673">
    <property type="entry name" value="AlaRS_core"/>
    <property type="match status" value="1"/>
</dbReference>
<evidence type="ECO:0000256" key="10">
    <source>
        <dbReference type="ARBA" id="ARBA00023146"/>
    </source>
</evidence>
<name>A0A0X1KQ35_9THEM</name>
<dbReference type="RefSeq" id="WP_031503992.1">
    <property type="nucleotide sequence ID" value="NC_022795.1"/>
</dbReference>
<protein>
    <recommendedName>
        <fullName evidence="11">Alanine--tRNA ligase</fullName>
        <ecNumber evidence="11">6.1.1.7</ecNumber>
    </recommendedName>
    <alternativeName>
        <fullName evidence="11">Alanyl-tRNA synthetase</fullName>
        <shortName evidence="11">AlaRS</shortName>
    </alternativeName>
</protein>
<dbReference type="FunFam" id="3.30.54.20:FF:000001">
    <property type="entry name" value="Alanine--tRNA ligase"/>
    <property type="match status" value="1"/>
</dbReference>
<evidence type="ECO:0000313" key="14">
    <source>
        <dbReference type="EMBL" id="AJC73372.1"/>
    </source>
</evidence>
<evidence type="ECO:0000256" key="2">
    <source>
        <dbReference type="ARBA" id="ARBA00022555"/>
    </source>
</evidence>
<dbReference type="Gene3D" id="3.10.310.40">
    <property type="match status" value="1"/>
</dbReference>
<evidence type="ECO:0000313" key="15">
    <source>
        <dbReference type="Proteomes" id="UP000077469"/>
    </source>
</evidence>
<dbReference type="PROSITE" id="PS50860">
    <property type="entry name" value="AA_TRNA_LIGASE_II_ALA"/>
    <property type="match status" value="1"/>
</dbReference>
<dbReference type="PRINTS" id="PR00980">
    <property type="entry name" value="TRNASYNTHALA"/>
</dbReference>
<dbReference type="Gene3D" id="2.40.30.130">
    <property type="match status" value="1"/>
</dbReference>
<gene>
    <name evidence="11 14" type="primary">alaS</name>
    <name evidence="14" type="ORF">AJ81_03125</name>
</gene>
<dbReference type="Gene3D" id="3.30.980.10">
    <property type="entry name" value="Threonyl-trna Synthetase, Chain A, domain 2"/>
    <property type="match status" value="1"/>
</dbReference>
<organism evidence="14 15">
    <name type="scientific">Pseudothermotoga hypogea DSM 11164 = NBRC 106472</name>
    <dbReference type="NCBI Taxonomy" id="1123384"/>
    <lineage>
        <taxon>Bacteria</taxon>
        <taxon>Thermotogati</taxon>
        <taxon>Thermotogota</taxon>
        <taxon>Thermotogae</taxon>
        <taxon>Thermotogales</taxon>
        <taxon>Thermotogaceae</taxon>
        <taxon>Pseudothermotoga</taxon>
    </lineage>
</organism>
<keyword evidence="8 11" id="KW-0694">RNA-binding</keyword>
<dbReference type="Gene3D" id="3.30.54.20">
    <property type="match status" value="1"/>
</dbReference>
<dbReference type="SUPFAM" id="SSF55681">
    <property type="entry name" value="Class II aaRS and biotin synthetases"/>
    <property type="match status" value="1"/>
</dbReference>
<dbReference type="PaxDb" id="1123384-AJ81_03125"/>
<dbReference type="InterPro" id="IPR003156">
    <property type="entry name" value="DHHA1_dom"/>
</dbReference>
<dbReference type="GO" id="GO:0000049">
    <property type="term" value="F:tRNA binding"/>
    <property type="evidence" value="ECO:0007669"/>
    <property type="project" value="UniProtKB-KW"/>
</dbReference>
<evidence type="ECO:0000259" key="13">
    <source>
        <dbReference type="PROSITE" id="PS50860"/>
    </source>
</evidence>
<keyword evidence="5 11" id="KW-0547">Nucleotide-binding</keyword>
<comment type="function">
    <text evidence="11">Catalyzes the attachment of alanine to tRNA(Ala) in a two-step reaction: alanine is first activated by ATP to form Ala-AMP and then transferred to the acceptor end of tRNA(Ala). Also edits incorrectly charged Ser-tRNA(Ala) and Gly-tRNA(Ala) via its editing domain.</text>
</comment>
<dbReference type="InterPro" id="IPR018164">
    <property type="entry name" value="Ala-tRNA-synth_IIc_N"/>
</dbReference>
<feature type="binding site" evidence="11">
    <location>
        <position position="563"/>
    </location>
    <ligand>
        <name>Zn(2+)</name>
        <dbReference type="ChEBI" id="CHEBI:29105"/>
    </ligand>
</feature>
<evidence type="ECO:0000256" key="1">
    <source>
        <dbReference type="ARBA" id="ARBA00008226"/>
    </source>
</evidence>
<evidence type="ECO:0000256" key="11">
    <source>
        <dbReference type="HAMAP-Rule" id="MF_00036"/>
    </source>
</evidence>
<evidence type="ECO:0000256" key="12">
    <source>
        <dbReference type="SAM" id="Coils"/>
    </source>
</evidence>
<dbReference type="KEGG" id="phy:AJ81_03125"/>
<dbReference type="InterPro" id="IPR012947">
    <property type="entry name" value="tRNA_SAD"/>
</dbReference>
<dbReference type="FunFam" id="3.30.980.10:FF:000004">
    <property type="entry name" value="Alanine--tRNA ligase, cytoplasmic"/>
    <property type="match status" value="1"/>
</dbReference>
<keyword evidence="11" id="KW-0963">Cytoplasm</keyword>
<dbReference type="EMBL" id="CP007141">
    <property type="protein sequence ID" value="AJC73372.1"/>
    <property type="molecule type" value="Genomic_DNA"/>
</dbReference>
<dbReference type="Pfam" id="PF07973">
    <property type="entry name" value="tRNA_SAD"/>
    <property type="match status" value="1"/>
</dbReference>
<dbReference type="PANTHER" id="PTHR11777">
    <property type="entry name" value="ALANYL-TRNA SYNTHETASE"/>
    <property type="match status" value="1"/>
</dbReference>
<dbReference type="GO" id="GO:0006419">
    <property type="term" value="P:alanyl-tRNA aminoacylation"/>
    <property type="evidence" value="ECO:0007669"/>
    <property type="project" value="UniProtKB-UniRule"/>
</dbReference>
<dbReference type="GO" id="GO:0002161">
    <property type="term" value="F:aminoacyl-tRNA deacylase activity"/>
    <property type="evidence" value="ECO:0007669"/>
    <property type="project" value="TreeGrafter"/>
</dbReference>
<evidence type="ECO:0000256" key="5">
    <source>
        <dbReference type="ARBA" id="ARBA00022741"/>
    </source>
</evidence>
<dbReference type="GO" id="GO:0008270">
    <property type="term" value="F:zinc ion binding"/>
    <property type="evidence" value="ECO:0007669"/>
    <property type="project" value="UniProtKB-UniRule"/>
</dbReference>
<keyword evidence="3 11" id="KW-0436">Ligase</keyword>
<dbReference type="GO" id="GO:0005829">
    <property type="term" value="C:cytosol"/>
    <property type="evidence" value="ECO:0007669"/>
    <property type="project" value="TreeGrafter"/>
</dbReference>
<feature type="binding site" evidence="11">
    <location>
        <position position="665"/>
    </location>
    <ligand>
        <name>Zn(2+)</name>
        <dbReference type="ChEBI" id="CHEBI:29105"/>
    </ligand>
</feature>
<dbReference type="InterPro" id="IPR002318">
    <property type="entry name" value="Ala-tRNA-lgiase_IIc"/>
</dbReference>
<keyword evidence="4 11" id="KW-0479">Metal-binding</keyword>
<keyword evidence="10 11" id="KW-0030">Aminoacyl-tRNA synthetase</keyword>
<feature type="domain" description="Alanyl-transfer RNA synthetases family profile" evidence="13">
    <location>
        <begin position="1"/>
        <end position="704"/>
    </location>
</feature>
<dbReference type="NCBIfam" id="TIGR00344">
    <property type="entry name" value="alaS"/>
    <property type="match status" value="1"/>
</dbReference>
<dbReference type="Proteomes" id="UP000077469">
    <property type="component" value="Chromosome"/>
</dbReference>
<comment type="domain">
    <text evidence="11">Consists of three domains; the N-terminal catalytic domain, the editing domain and the C-terminal C-Ala domain. The editing domain removes incorrectly charged amino acids, while the C-Ala domain, along with tRNA(Ala), serves as a bridge to cooperatively bring together the editing and aminoacylation centers thus stimulating deacylation of misacylated tRNAs.</text>
</comment>
<dbReference type="Gene3D" id="6.10.250.550">
    <property type="match status" value="1"/>
</dbReference>
<dbReference type="InterPro" id="IPR045864">
    <property type="entry name" value="aa-tRNA-synth_II/BPL/LPL"/>
</dbReference>
<evidence type="ECO:0000256" key="9">
    <source>
        <dbReference type="ARBA" id="ARBA00022917"/>
    </source>
</evidence>
<feature type="coiled-coil region" evidence="12">
    <location>
        <begin position="720"/>
        <end position="747"/>
    </location>
</feature>
<comment type="similarity">
    <text evidence="1 11">Belongs to the class-II aminoacyl-tRNA synthetase family.</text>
</comment>
<evidence type="ECO:0000256" key="3">
    <source>
        <dbReference type="ARBA" id="ARBA00022598"/>
    </source>
</evidence>
<keyword evidence="7 11" id="KW-0067">ATP-binding</keyword>
<feature type="binding site" evidence="11">
    <location>
        <position position="661"/>
    </location>
    <ligand>
        <name>Zn(2+)</name>
        <dbReference type="ChEBI" id="CHEBI:29105"/>
    </ligand>
</feature>
<dbReference type="SUPFAM" id="SSF101353">
    <property type="entry name" value="Putative anticodon-binding domain of alanyl-tRNA synthetase (AlaRS)"/>
    <property type="match status" value="1"/>
</dbReference>
<evidence type="ECO:0000256" key="8">
    <source>
        <dbReference type="ARBA" id="ARBA00022884"/>
    </source>
</evidence>
<accession>A0A0X1KQ35</accession>
<keyword evidence="9 11" id="KW-0648">Protein biosynthesis</keyword>
<evidence type="ECO:0000256" key="4">
    <source>
        <dbReference type="ARBA" id="ARBA00022723"/>
    </source>
</evidence>
<dbReference type="STRING" id="1123384.AJ81_03125"/>